<accession>A0A6J4GD16</accession>
<evidence type="ECO:0000313" key="2">
    <source>
        <dbReference type="Proteomes" id="UP000479938"/>
    </source>
</evidence>
<protein>
    <submittedName>
        <fullName evidence="1">Uncharacterized protein</fullName>
    </submittedName>
</protein>
<evidence type="ECO:0000313" key="1">
    <source>
        <dbReference type="EMBL" id="CAA9195907.1"/>
    </source>
</evidence>
<keyword evidence="2" id="KW-1185">Reference proteome</keyword>
<organism evidence="1 2">
    <name type="scientific">Flavobacterium bizetiae</name>
    <dbReference type="NCBI Taxonomy" id="2704140"/>
    <lineage>
        <taxon>Bacteria</taxon>
        <taxon>Pseudomonadati</taxon>
        <taxon>Bacteroidota</taxon>
        <taxon>Flavobacteriia</taxon>
        <taxon>Flavobacteriales</taxon>
        <taxon>Flavobacteriaceae</taxon>
        <taxon>Flavobacterium</taxon>
    </lineage>
</organism>
<dbReference type="AlphaFoldDB" id="A0A6J4GD16"/>
<dbReference type="Proteomes" id="UP000479938">
    <property type="component" value="Unassembled WGS sequence"/>
</dbReference>
<dbReference type="EMBL" id="CADCSU010000047">
    <property type="protein sequence ID" value="CAA9195907.1"/>
    <property type="molecule type" value="Genomic_DNA"/>
</dbReference>
<sequence>MEKSNLNNSGNLNKCPYQSMVYGKDNCDLIYRKSYKGDWGHWDDLPENAILNNCSEANEIENSVADPKMGESEPDHL</sequence>
<dbReference type="RefSeq" id="WP_173969623.1">
    <property type="nucleotide sequence ID" value="NZ_CADCSU010000047.1"/>
</dbReference>
<gene>
    <name evidence="1" type="ORF">FLA105534_00883</name>
</gene>
<name>A0A6J4GD16_9FLAO</name>
<proteinExistence type="predicted"/>
<reference evidence="1 2" key="1">
    <citation type="submission" date="2020-02" db="EMBL/GenBank/DDBJ databases">
        <authorList>
            <person name="Criscuolo A."/>
        </authorList>
    </citation>
    <scope>NUCLEOTIDE SEQUENCE [LARGE SCALE GENOMIC DNA]</scope>
    <source>
        <strain evidence="1">CIP105534</strain>
    </source>
</reference>